<dbReference type="Pfam" id="PF07396">
    <property type="entry name" value="Porin_O_P"/>
    <property type="match status" value="1"/>
</dbReference>
<comment type="caution">
    <text evidence="2">The sequence shown here is derived from an EMBL/GenBank/DDBJ whole genome shotgun (WGS) entry which is preliminary data.</text>
</comment>
<dbReference type="Gene3D" id="2.40.160.10">
    <property type="entry name" value="Porin"/>
    <property type="match status" value="1"/>
</dbReference>
<keyword evidence="1" id="KW-0732">Signal</keyword>
<dbReference type="InterPro" id="IPR010870">
    <property type="entry name" value="Porin_O/P"/>
</dbReference>
<organism evidence="2 3">
    <name type="scientific">Hyphomonas adhaerens MHS-3</name>
    <dbReference type="NCBI Taxonomy" id="1280949"/>
    <lineage>
        <taxon>Bacteria</taxon>
        <taxon>Pseudomonadati</taxon>
        <taxon>Pseudomonadota</taxon>
        <taxon>Alphaproteobacteria</taxon>
        <taxon>Hyphomonadales</taxon>
        <taxon>Hyphomonadaceae</taxon>
        <taxon>Hyphomonas</taxon>
    </lineage>
</organism>
<gene>
    <name evidence="2" type="ORF">HAD_00195</name>
</gene>
<evidence type="ECO:0000313" key="3">
    <source>
        <dbReference type="Proteomes" id="UP000027446"/>
    </source>
</evidence>
<dbReference type="eggNOG" id="COG3746">
    <property type="taxonomic scope" value="Bacteria"/>
</dbReference>
<feature type="signal peptide" evidence="1">
    <location>
        <begin position="1"/>
        <end position="26"/>
    </location>
</feature>
<name>A0A069E2H3_9PROT</name>
<evidence type="ECO:0000313" key="2">
    <source>
        <dbReference type="EMBL" id="KCZ84052.1"/>
    </source>
</evidence>
<dbReference type="OrthoDB" id="7217987at2"/>
<reference evidence="2 3" key="1">
    <citation type="journal article" date="2014" name="Antonie Van Leeuwenhoek">
        <title>Hyphomonas beringensis sp. nov. and Hyphomonas chukchiensis sp. nov., isolated from surface seawater of the Bering Sea and Chukchi Sea.</title>
        <authorList>
            <person name="Li C."/>
            <person name="Lai Q."/>
            <person name="Li G."/>
            <person name="Dong C."/>
            <person name="Wang J."/>
            <person name="Liao Y."/>
            <person name="Shao Z."/>
        </authorList>
    </citation>
    <scope>NUCLEOTIDE SEQUENCE [LARGE SCALE GENOMIC DNA]</scope>
    <source>
        <strain evidence="2 3">MHS-3</strain>
    </source>
</reference>
<protein>
    <submittedName>
        <fullName evidence="2">Phosphate-selective porin O and P</fullName>
    </submittedName>
</protein>
<dbReference type="InterPro" id="IPR023614">
    <property type="entry name" value="Porin_dom_sf"/>
</dbReference>
<accession>A0A069E2H3</accession>
<proteinExistence type="predicted"/>
<dbReference type="EMBL" id="ARYH01000001">
    <property type="protein sequence ID" value="KCZ84052.1"/>
    <property type="molecule type" value="Genomic_DNA"/>
</dbReference>
<sequence>MIPQFFARICAASLLALAFTASPALAEDWAPEVFGRLQYDYTRSSGDESGFDLDRGELRTGRIGLSAKRGDTKLKAELALNNDGNAELTDAYIKQALGKSGWDVRAGQFKTQNSLDEQSSGRFLVFYERAAFTDAFGFDRRVGVQLENRGQRHSVYAGVFAENANDTAFAGGHAAAVRYVFTPVQTESRLLHFGVSLRWREAGDADFRYRQRPVSHEAGAILATPKFASDDLFGGVEAAWIDGPVWLAGEYGQLRANRTAGPDATYAGGYTEAGYVFGGRRTYDHNKFRRPEVARPVTAGGPGALILAARADWLDLSDRAADGGQLTTFTIAADWFATSHVHAGINLYRAEADLGSTSSGLAPAFAAYRLAGGMSEDVTGASLRIQFDF</sequence>
<dbReference type="STRING" id="1280949.HAD_00195"/>
<dbReference type="RefSeq" id="WP_051595790.1">
    <property type="nucleotide sequence ID" value="NZ_ARYH01000001.1"/>
</dbReference>
<feature type="chain" id="PRO_5001660646" evidence="1">
    <location>
        <begin position="27"/>
        <end position="389"/>
    </location>
</feature>
<evidence type="ECO:0000256" key="1">
    <source>
        <dbReference type="SAM" id="SignalP"/>
    </source>
</evidence>
<dbReference type="Proteomes" id="UP000027446">
    <property type="component" value="Unassembled WGS sequence"/>
</dbReference>
<dbReference type="AlphaFoldDB" id="A0A069E2H3"/>
<dbReference type="SUPFAM" id="SSF56935">
    <property type="entry name" value="Porins"/>
    <property type="match status" value="1"/>
</dbReference>
<dbReference type="PATRIC" id="fig|1280949.3.peg.39"/>
<keyword evidence="3" id="KW-1185">Reference proteome</keyword>